<accession>A0ABX6R427</accession>
<keyword evidence="1" id="KW-0812">Transmembrane</keyword>
<proteinExistence type="predicted"/>
<feature type="domain" description="A-factor biosynthesis hotdog" evidence="2">
    <location>
        <begin position="12"/>
        <end position="90"/>
    </location>
</feature>
<protein>
    <submittedName>
        <fullName evidence="3">A-factor biosynthesis hotdog domain protein</fullName>
    </submittedName>
</protein>
<dbReference type="Pfam" id="PF03756">
    <property type="entry name" value="AfsA"/>
    <property type="match status" value="2"/>
</dbReference>
<dbReference type="EMBL" id="CP046269">
    <property type="protein sequence ID" value="QMV16251.1"/>
    <property type="molecule type" value="Genomic_DNA"/>
</dbReference>
<organism evidence="3 4">
    <name type="scientific">Vibrio spartinae</name>
    <dbReference type="NCBI Taxonomy" id="1918945"/>
    <lineage>
        <taxon>Bacteria</taxon>
        <taxon>Pseudomonadati</taxon>
        <taxon>Pseudomonadota</taxon>
        <taxon>Gammaproteobacteria</taxon>
        <taxon>Vibrionales</taxon>
        <taxon>Vibrionaceae</taxon>
        <taxon>Vibrio</taxon>
    </lineage>
</organism>
<dbReference type="InterPro" id="IPR005509">
    <property type="entry name" value="AfsA_hotdog_dom"/>
</dbReference>
<feature type="transmembrane region" description="Helical" evidence="1">
    <location>
        <begin position="124"/>
        <end position="146"/>
    </location>
</feature>
<feature type="domain" description="A-factor biosynthesis hotdog" evidence="2">
    <location>
        <begin position="189"/>
        <end position="264"/>
    </location>
</feature>
<evidence type="ECO:0000256" key="1">
    <source>
        <dbReference type="SAM" id="Phobius"/>
    </source>
</evidence>
<keyword evidence="4" id="KW-1185">Reference proteome</keyword>
<keyword evidence="1" id="KW-1133">Transmembrane helix</keyword>
<dbReference type="RefSeq" id="WP_182288988.1">
    <property type="nucleotide sequence ID" value="NZ_CP046269.1"/>
</dbReference>
<dbReference type="Proteomes" id="UP000515264">
    <property type="component" value="Chromosome 2"/>
</dbReference>
<evidence type="ECO:0000313" key="3">
    <source>
        <dbReference type="EMBL" id="QMV16251.1"/>
    </source>
</evidence>
<name>A0ABX6R427_9VIBR</name>
<sequence>MESIGKLTHICNDRQIYIQNIKSTDTNTFEFTIKSPLSHFHFNDFYWSQDRIDPLYLLECCRQAETFIAHKYFNVGFEEKFIFNCFSLSLREQNSLLLLKHGEIKGCIYSEMSTNACTRMRNNVYVFTIFVSNIEVCAITLSASYLKKHVYQKIRNLNFLRKNLEFNLDDNVNCKLVGYMNQLNSIISLNNKNKASIVINKNNPIYFDHKQDHITGMNIVEGCRQFSFYCVKDKFPNKLDIFEIDEINSEFFSFVELYAEAVIILKELIVIANKIKLIFSIEQESKTKCSVSVVLRIKEN</sequence>
<evidence type="ECO:0000259" key="2">
    <source>
        <dbReference type="Pfam" id="PF03756"/>
    </source>
</evidence>
<gene>
    <name evidence="3" type="ORF">Vspart_03636</name>
</gene>
<keyword evidence="1" id="KW-0472">Membrane</keyword>
<reference evidence="3 4" key="1">
    <citation type="journal article" date="2020" name="J. Nat. Prod.">
        <title>Genomics-Metabolomics Profiling Disclosed Marine Vibrio spartinae 3.6 as a Producer of a New Branched Side Chain Prodigiosin.</title>
        <authorList>
            <person name="Vitale G.A."/>
            <person name="Sciarretta M."/>
            <person name="Palma Esposito F."/>
            <person name="January G.G."/>
            <person name="Giaccio M."/>
            <person name="Bunk B."/>
            <person name="Sproer C."/>
            <person name="Bajerski F."/>
            <person name="Power D."/>
            <person name="Festa C."/>
            <person name="Monti M.C."/>
            <person name="D'Auria M.V."/>
            <person name="de Pascale D."/>
        </authorList>
    </citation>
    <scope>NUCLEOTIDE SEQUENCE [LARGE SCALE GENOMIC DNA]</scope>
    <source>
        <strain evidence="3 4">3.6</strain>
    </source>
</reference>
<evidence type="ECO:0000313" key="4">
    <source>
        <dbReference type="Proteomes" id="UP000515264"/>
    </source>
</evidence>